<proteinExistence type="predicted"/>
<protein>
    <submittedName>
        <fullName evidence="1">Uncharacterized protein</fullName>
    </submittedName>
</protein>
<name>A0A2P2IQT3_RHIMU</name>
<accession>A0A2P2IQT3</accession>
<dbReference type="EMBL" id="GGEC01003063">
    <property type="protein sequence ID" value="MBW83546.1"/>
    <property type="molecule type" value="Transcribed_RNA"/>
</dbReference>
<reference evidence="1" key="1">
    <citation type="submission" date="2018-02" db="EMBL/GenBank/DDBJ databases">
        <title>Rhizophora mucronata_Transcriptome.</title>
        <authorList>
            <person name="Meera S.P."/>
            <person name="Sreeshan A."/>
            <person name="Augustine A."/>
        </authorList>
    </citation>
    <scope>NUCLEOTIDE SEQUENCE</scope>
    <source>
        <tissue evidence="1">Leaf</tissue>
    </source>
</reference>
<evidence type="ECO:0000313" key="1">
    <source>
        <dbReference type="EMBL" id="MBW83546.1"/>
    </source>
</evidence>
<organism evidence="1">
    <name type="scientific">Rhizophora mucronata</name>
    <name type="common">Asiatic mangrove</name>
    <dbReference type="NCBI Taxonomy" id="61149"/>
    <lineage>
        <taxon>Eukaryota</taxon>
        <taxon>Viridiplantae</taxon>
        <taxon>Streptophyta</taxon>
        <taxon>Embryophyta</taxon>
        <taxon>Tracheophyta</taxon>
        <taxon>Spermatophyta</taxon>
        <taxon>Magnoliopsida</taxon>
        <taxon>eudicotyledons</taxon>
        <taxon>Gunneridae</taxon>
        <taxon>Pentapetalae</taxon>
        <taxon>rosids</taxon>
        <taxon>fabids</taxon>
        <taxon>Malpighiales</taxon>
        <taxon>Rhizophoraceae</taxon>
        <taxon>Rhizophora</taxon>
    </lineage>
</organism>
<dbReference type="AlphaFoldDB" id="A0A2P2IQT3"/>
<sequence>MQCIIYWSSGTRNLHKLSSFYTNISSNEHFSLSLATKSCVCRSFMFFSLS</sequence>